<comment type="caution">
    <text evidence="2">The sequence shown here is derived from an EMBL/GenBank/DDBJ whole genome shotgun (WGS) entry which is preliminary data.</text>
</comment>
<reference evidence="2" key="1">
    <citation type="submission" date="2021-02" db="EMBL/GenBank/DDBJ databases">
        <authorList>
            <person name="Nowell W R."/>
        </authorList>
    </citation>
    <scope>NUCLEOTIDE SEQUENCE</scope>
</reference>
<accession>A0A820S9D3</accession>
<keyword evidence="1" id="KW-0732">Signal</keyword>
<dbReference type="SUPFAM" id="SSF69318">
    <property type="entry name" value="Integrin alpha N-terminal domain"/>
    <property type="match status" value="1"/>
</dbReference>
<name>A0A820S9D3_9BILA</name>
<dbReference type="Proteomes" id="UP000663844">
    <property type="component" value="Unassembled WGS sequence"/>
</dbReference>
<dbReference type="InterPro" id="IPR028994">
    <property type="entry name" value="Integrin_alpha_N"/>
</dbReference>
<organism evidence="2 3">
    <name type="scientific">Adineta steineri</name>
    <dbReference type="NCBI Taxonomy" id="433720"/>
    <lineage>
        <taxon>Eukaryota</taxon>
        <taxon>Metazoa</taxon>
        <taxon>Spiralia</taxon>
        <taxon>Gnathifera</taxon>
        <taxon>Rotifera</taxon>
        <taxon>Eurotatoria</taxon>
        <taxon>Bdelloidea</taxon>
        <taxon>Adinetida</taxon>
        <taxon>Adinetidae</taxon>
        <taxon>Adineta</taxon>
    </lineage>
</organism>
<dbReference type="PANTHER" id="PTHR46580">
    <property type="entry name" value="SENSOR KINASE-RELATED"/>
    <property type="match status" value="1"/>
</dbReference>
<sequence length="86" mass="9570">MTTFSTGNSHPFYLNCGDFNNDNKLDIVSINYGTNSISIYFGSGNGNFSNETNYFLGYDSIPYSLFIADFNTDKFLDLAIANYGTN</sequence>
<evidence type="ECO:0008006" key="4">
    <source>
        <dbReference type="Google" id="ProtNLM"/>
    </source>
</evidence>
<dbReference type="EMBL" id="CAJOAZ010032701">
    <property type="protein sequence ID" value="CAF4449589.1"/>
    <property type="molecule type" value="Genomic_DNA"/>
</dbReference>
<feature type="non-terminal residue" evidence="2">
    <location>
        <position position="86"/>
    </location>
</feature>
<protein>
    <recommendedName>
        <fullName evidence="4">VCBS repeat-containing protein</fullName>
    </recommendedName>
</protein>
<evidence type="ECO:0000313" key="2">
    <source>
        <dbReference type="EMBL" id="CAF4449589.1"/>
    </source>
</evidence>
<gene>
    <name evidence="2" type="ORF">OXD698_LOCUS54314</name>
</gene>
<dbReference type="AlphaFoldDB" id="A0A820S9D3"/>
<dbReference type="Pfam" id="PF13517">
    <property type="entry name" value="FG-GAP_3"/>
    <property type="match status" value="1"/>
</dbReference>
<dbReference type="Gene3D" id="2.130.10.130">
    <property type="entry name" value="Integrin alpha, N-terminal"/>
    <property type="match status" value="1"/>
</dbReference>
<evidence type="ECO:0000256" key="1">
    <source>
        <dbReference type="ARBA" id="ARBA00022729"/>
    </source>
</evidence>
<dbReference type="InterPro" id="IPR013517">
    <property type="entry name" value="FG-GAP"/>
</dbReference>
<evidence type="ECO:0000313" key="3">
    <source>
        <dbReference type="Proteomes" id="UP000663844"/>
    </source>
</evidence>
<proteinExistence type="predicted"/>